<dbReference type="EMBL" id="FN649075">
    <property type="protein sequence ID" value="CBJ27776.1"/>
    <property type="molecule type" value="Genomic_DNA"/>
</dbReference>
<name>D7G7N7_ECTSI</name>
<keyword evidence="2" id="KW-1185">Reference proteome</keyword>
<dbReference type="Proteomes" id="UP000002630">
    <property type="component" value="Linkage Group LG21"/>
</dbReference>
<dbReference type="EMBL" id="FN649746">
    <property type="protein sequence ID" value="CBJ27776.1"/>
    <property type="molecule type" value="Genomic_DNA"/>
</dbReference>
<sequence>MEGAATAEEDSVAAKEELAWAESQFPGCSTVLSKATRLSGLLADVWETLADPSAAEAERPRVLMFPDCPAVAEARGLQNLYEHLEVCQDACEQFGTMVSIVPHPRGGRTGAPAPSLVVQVVPGAGGGDDFGYDPDWDDDWDIDRSLLDDDEAEGEGAAGGDWDEDGVVRVDAAALSVVPSSDEEVQELTKSWVQAVITDMGVCPFSVDASRAGLPVGQVRYPVTRETTAESIYREYWREVELLVSETNERSLSTTLLITPEFSLNNAEAFEVIGQTLTQPLEALHLEDDIQLVFFHPQYAFRDGRDRIGSGGAANFARRSPFPMINILRTNQVRLAQKSIPTGLVYKQNEEVLEEVGAGDLQKMLEVRDWTGLEGKKGLVAGLYVAVLEWDRISSQAFSGWGGWPKGFTSSVPPCVGFTGWMGGGVVCKLFPYTSGATADSATASGVGGAAAAAAAAASSAGISDEDLKTVASALVKRLGTGKPLQPAAFDEFSDAVDRVLESTAGAP</sequence>
<dbReference type="OrthoDB" id="5376at2759"/>
<accession>D7G7N7</accession>
<dbReference type="InterPro" id="IPR009858">
    <property type="entry name" value="DUF1415"/>
</dbReference>
<proteinExistence type="predicted"/>
<dbReference type="AlphaFoldDB" id="D7G7N7"/>
<reference evidence="1 2" key="1">
    <citation type="journal article" date="2010" name="Nature">
        <title>The Ectocarpus genome and the independent evolution of multicellularity in brown algae.</title>
        <authorList>
            <person name="Cock J.M."/>
            <person name="Sterck L."/>
            <person name="Rouze P."/>
            <person name="Scornet D."/>
            <person name="Allen A.E."/>
            <person name="Amoutzias G."/>
            <person name="Anthouard V."/>
            <person name="Artiguenave F."/>
            <person name="Aury J.M."/>
            <person name="Badger J.H."/>
            <person name="Beszteri B."/>
            <person name="Billiau K."/>
            <person name="Bonnet E."/>
            <person name="Bothwell J.H."/>
            <person name="Bowler C."/>
            <person name="Boyen C."/>
            <person name="Brownlee C."/>
            <person name="Carrano C.J."/>
            <person name="Charrier B."/>
            <person name="Cho G.Y."/>
            <person name="Coelho S.M."/>
            <person name="Collen J."/>
            <person name="Corre E."/>
            <person name="Da Silva C."/>
            <person name="Delage L."/>
            <person name="Delaroque N."/>
            <person name="Dittami S.M."/>
            <person name="Doulbeau S."/>
            <person name="Elias M."/>
            <person name="Farnham G."/>
            <person name="Gachon C.M."/>
            <person name="Gschloessl B."/>
            <person name="Heesch S."/>
            <person name="Jabbari K."/>
            <person name="Jubin C."/>
            <person name="Kawai H."/>
            <person name="Kimura K."/>
            <person name="Kloareg B."/>
            <person name="Kupper F.C."/>
            <person name="Lang D."/>
            <person name="Le Bail A."/>
            <person name="Leblanc C."/>
            <person name="Lerouge P."/>
            <person name="Lohr M."/>
            <person name="Lopez P.J."/>
            <person name="Martens C."/>
            <person name="Maumus F."/>
            <person name="Michel G."/>
            <person name="Miranda-Saavedra D."/>
            <person name="Morales J."/>
            <person name="Moreau H."/>
            <person name="Motomura T."/>
            <person name="Nagasato C."/>
            <person name="Napoli C.A."/>
            <person name="Nelson D.R."/>
            <person name="Nyvall-Collen P."/>
            <person name="Peters A.F."/>
            <person name="Pommier C."/>
            <person name="Potin P."/>
            <person name="Poulain J."/>
            <person name="Quesneville H."/>
            <person name="Read B."/>
            <person name="Rensing S.A."/>
            <person name="Ritter A."/>
            <person name="Rousvoal S."/>
            <person name="Samanta M."/>
            <person name="Samson G."/>
            <person name="Schroeder D.C."/>
            <person name="Segurens B."/>
            <person name="Strittmatter M."/>
            <person name="Tonon T."/>
            <person name="Tregear J.W."/>
            <person name="Valentin K."/>
            <person name="von Dassow P."/>
            <person name="Yamagishi T."/>
            <person name="Van de Peer Y."/>
            <person name="Wincker P."/>
        </authorList>
    </citation>
    <scope>NUCLEOTIDE SEQUENCE [LARGE SCALE GENOMIC DNA]</scope>
    <source>
        <strain evidence="2">Ec32 / CCAP1310/4</strain>
    </source>
</reference>
<dbReference type="Pfam" id="PF07209">
    <property type="entry name" value="DUF1415"/>
    <property type="match status" value="1"/>
</dbReference>
<evidence type="ECO:0000313" key="2">
    <source>
        <dbReference type="Proteomes" id="UP000002630"/>
    </source>
</evidence>
<organism evidence="1 2">
    <name type="scientific">Ectocarpus siliculosus</name>
    <name type="common">Brown alga</name>
    <name type="synonym">Conferva siliculosa</name>
    <dbReference type="NCBI Taxonomy" id="2880"/>
    <lineage>
        <taxon>Eukaryota</taxon>
        <taxon>Sar</taxon>
        <taxon>Stramenopiles</taxon>
        <taxon>Ochrophyta</taxon>
        <taxon>PX clade</taxon>
        <taxon>Phaeophyceae</taxon>
        <taxon>Ectocarpales</taxon>
        <taxon>Ectocarpaceae</taxon>
        <taxon>Ectocarpus</taxon>
    </lineage>
</organism>
<gene>
    <name evidence="1" type="ORF">Esi_0084_0092</name>
</gene>
<dbReference type="eggNOG" id="ENOG502RXZW">
    <property type="taxonomic scope" value="Eukaryota"/>
</dbReference>
<protein>
    <submittedName>
        <fullName evidence="1">Uncharacterized protein</fullName>
    </submittedName>
</protein>
<evidence type="ECO:0000313" key="1">
    <source>
        <dbReference type="EMBL" id="CBJ27776.1"/>
    </source>
</evidence>
<dbReference type="InParanoid" id="D7G7N7"/>